<dbReference type="PROSITE" id="PS51257">
    <property type="entry name" value="PROKAR_LIPOPROTEIN"/>
    <property type="match status" value="1"/>
</dbReference>
<dbReference type="STRING" id="28134.SAMN05444288_2257"/>
<comment type="caution">
    <text evidence="10">The sequence shown here is derived from an EMBL/GenBank/DDBJ whole genome shotgun (WGS) entry which is preliminary data.</text>
</comment>
<evidence type="ECO:0000256" key="8">
    <source>
        <dbReference type="SAM" id="MobiDB-lite"/>
    </source>
</evidence>
<accession>E7RNI5</accession>
<evidence type="ECO:0000256" key="1">
    <source>
        <dbReference type="ARBA" id="ARBA00005641"/>
    </source>
</evidence>
<evidence type="ECO:0000256" key="6">
    <source>
        <dbReference type="ARBA" id="ARBA00023326"/>
    </source>
</evidence>
<protein>
    <submittedName>
        <fullName evidence="10">Cellulase (Glycosyl hydrolase family 5)</fullName>
    </submittedName>
</protein>
<name>E7RNI5_9BACT</name>
<evidence type="ECO:0000259" key="9">
    <source>
        <dbReference type="Pfam" id="PF00150"/>
    </source>
</evidence>
<keyword evidence="5 7" id="KW-0326">Glycosidase</keyword>
<dbReference type="GO" id="GO:0008422">
    <property type="term" value="F:beta-glucosidase activity"/>
    <property type="evidence" value="ECO:0007669"/>
    <property type="project" value="TreeGrafter"/>
</dbReference>
<keyword evidence="2 7" id="KW-0378">Hydrolase</keyword>
<feature type="domain" description="Glycoside hydrolase family 5" evidence="9">
    <location>
        <begin position="56"/>
        <end position="341"/>
    </location>
</feature>
<keyword evidence="4" id="KW-0119">Carbohydrate metabolism</keyword>
<comment type="similarity">
    <text evidence="1 7">Belongs to the glycosyl hydrolase 5 (cellulase A) family.</text>
</comment>
<evidence type="ECO:0000256" key="7">
    <source>
        <dbReference type="RuleBase" id="RU361153"/>
    </source>
</evidence>
<evidence type="ECO:0000256" key="3">
    <source>
        <dbReference type="ARBA" id="ARBA00023001"/>
    </source>
</evidence>
<evidence type="ECO:0000256" key="5">
    <source>
        <dbReference type="ARBA" id="ARBA00023295"/>
    </source>
</evidence>
<gene>
    <name evidence="10" type="ORF">HMPREF0663_10736</name>
</gene>
<feature type="region of interest" description="Disordered" evidence="8">
    <location>
        <begin position="21"/>
        <end position="46"/>
    </location>
</feature>
<reference evidence="10" key="1">
    <citation type="submission" date="2011-01" db="EMBL/GenBank/DDBJ databases">
        <authorList>
            <person name="Muzny D."/>
            <person name="Qin X."/>
            <person name="Buhay C."/>
            <person name="Dugan-Rocha S."/>
            <person name="Ding Y."/>
            <person name="Chen G."/>
            <person name="Hawes A."/>
            <person name="Holder M."/>
            <person name="Jhangiani S."/>
            <person name="Johnson A."/>
            <person name="Khan Z."/>
            <person name="Li Z."/>
            <person name="Liu W."/>
            <person name="Liu X."/>
            <person name="Perez L."/>
            <person name="Shen H."/>
            <person name="Wang Q."/>
            <person name="Watt J."/>
            <person name="Xi L."/>
            <person name="Xin Y."/>
            <person name="Zhou J."/>
            <person name="Deng J."/>
            <person name="Jiang H."/>
            <person name="Liu Y."/>
            <person name="Qu J."/>
            <person name="Song X.-Z."/>
            <person name="Zhang L."/>
            <person name="Villasana D."/>
            <person name="Johnson A."/>
            <person name="Liu J."/>
            <person name="Liyanage D."/>
            <person name="Lorensuhewa L."/>
            <person name="Robinson T."/>
            <person name="Song A."/>
            <person name="Song B.-B."/>
            <person name="Dinh H."/>
            <person name="Thornton R."/>
            <person name="Coyle M."/>
            <person name="Francisco L."/>
            <person name="Jackson L."/>
            <person name="Javaid M."/>
            <person name="Korchina V."/>
            <person name="Kovar C."/>
            <person name="Mata R."/>
            <person name="Mathew T."/>
            <person name="Ngo R."/>
            <person name="Nguyen L."/>
            <person name="Nguyen N."/>
            <person name="Okwuonu G."/>
            <person name="Ongeri F."/>
            <person name="Pham C."/>
            <person name="Simmons D."/>
            <person name="Wilczek-Boney K."/>
            <person name="Hale W."/>
            <person name="Jakkamsetti A."/>
            <person name="Pham P."/>
            <person name="Ruth R."/>
            <person name="San Lucas F."/>
            <person name="Warren J."/>
            <person name="Zhang J."/>
            <person name="Zhao Z."/>
            <person name="Zhou C."/>
            <person name="Zhu D."/>
            <person name="Lee S."/>
            <person name="Bess C."/>
            <person name="Blankenburg K."/>
            <person name="Forbes L."/>
            <person name="Fu Q."/>
            <person name="Gubbala S."/>
            <person name="Hirani K."/>
            <person name="Jayaseelan J.C."/>
            <person name="Lara F."/>
            <person name="Munidasa M."/>
            <person name="Palculict T."/>
            <person name="Patil S."/>
            <person name="Pu L.-L."/>
            <person name="Saada N."/>
            <person name="Tang L."/>
            <person name="Weissenberger G."/>
            <person name="Zhu Y."/>
            <person name="Hemphill L."/>
            <person name="Shang Y."/>
            <person name="Youmans B."/>
            <person name="Ayvaz T."/>
            <person name="Ross M."/>
            <person name="Santibanez J."/>
            <person name="Aqrawi P."/>
            <person name="Gross S."/>
            <person name="Joshi V."/>
            <person name="Fowler G."/>
            <person name="Nazareth L."/>
            <person name="Reid J."/>
            <person name="Worley K."/>
            <person name="Petrosino J."/>
            <person name="Highlander S."/>
            <person name="Gibbs R."/>
        </authorList>
    </citation>
    <scope>NUCLEOTIDE SEQUENCE [LARGE SCALE GENOMIC DNA]</scope>
    <source>
        <strain evidence="10">ATCC 33269</strain>
    </source>
</reference>
<evidence type="ECO:0000313" key="11">
    <source>
        <dbReference type="Proteomes" id="UP000005580"/>
    </source>
</evidence>
<dbReference type="AlphaFoldDB" id="E7RNI5"/>
<dbReference type="GO" id="GO:0005576">
    <property type="term" value="C:extracellular region"/>
    <property type="evidence" value="ECO:0007669"/>
    <property type="project" value="TreeGrafter"/>
</dbReference>
<keyword evidence="6" id="KW-0624">Polysaccharide degradation</keyword>
<dbReference type="GO" id="GO:0030245">
    <property type="term" value="P:cellulose catabolic process"/>
    <property type="evidence" value="ECO:0007669"/>
    <property type="project" value="UniProtKB-KW"/>
</dbReference>
<dbReference type="eggNOG" id="COG2730">
    <property type="taxonomic scope" value="Bacteria"/>
</dbReference>
<dbReference type="InterPro" id="IPR001547">
    <property type="entry name" value="Glyco_hydro_5"/>
</dbReference>
<evidence type="ECO:0000256" key="4">
    <source>
        <dbReference type="ARBA" id="ARBA00023277"/>
    </source>
</evidence>
<dbReference type="GO" id="GO:0009986">
    <property type="term" value="C:cell surface"/>
    <property type="evidence" value="ECO:0007669"/>
    <property type="project" value="TreeGrafter"/>
</dbReference>
<dbReference type="Pfam" id="PF00150">
    <property type="entry name" value="Cellulase"/>
    <property type="match status" value="1"/>
</dbReference>
<dbReference type="PANTHER" id="PTHR31297">
    <property type="entry name" value="GLUCAN ENDO-1,6-BETA-GLUCOSIDASE B"/>
    <property type="match status" value="1"/>
</dbReference>
<evidence type="ECO:0000313" key="10">
    <source>
        <dbReference type="EMBL" id="EFZ37278.1"/>
    </source>
</evidence>
<dbReference type="HOGENOM" id="CLU_067773_0_0_10"/>
<keyword evidence="3" id="KW-0136">Cellulose degradation</keyword>
<dbReference type="Gene3D" id="3.20.20.80">
    <property type="entry name" value="Glycosidases"/>
    <property type="match status" value="1"/>
</dbReference>
<proteinExistence type="inferred from homology"/>
<dbReference type="SUPFAM" id="SSF51445">
    <property type="entry name" value="(Trans)glycosidases"/>
    <property type="match status" value="1"/>
</dbReference>
<organism evidence="10 11">
    <name type="scientific">Hoylesella oralis ATCC 33269</name>
    <dbReference type="NCBI Taxonomy" id="873533"/>
    <lineage>
        <taxon>Bacteria</taxon>
        <taxon>Pseudomonadati</taxon>
        <taxon>Bacteroidota</taxon>
        <taxon>Bacteroidia</taxon>
        <taxon>Bacteroidales</taxon>
        <taxon>Prevotellaceae</taxon>
        <taxon>Hoylesella</taxon>
    </lineage>
</organism>
<dbReference type="Proteomes" id="UP000005580">
    <property type="component" value="Unassembled WGS sequence"/>
</dbReference>
<dbReference type="RefSeq" id="WP_004367934.1">
    <property type="nucleotide sequence ID" value="NZ_GL833116.1"/>
</dbReference>
<evidence type="ECO:0000256" key="2">
    <source>
        <dbReference type="ARBA" id="ARBA00022801"/>
    </source>
</evidence>
<dbReference type="InterPro" id="IPR050386">
    <property type="entry name" value="Glycosyl_hydrolase_5"/>
</dbReference>
<dbReference type="PANTHER" id="PTHR31297:SF41">
    <property type="entry name" value="ENDOGLUCANASE, PUTATIVE (AFU_ORTHOLOGUE AFUA_5G01830)-RELATED"/>
    <property type="match status" value="1"/>
</dbReference>
<sequence>MRKVIVLFTLSLLIACGGKDSPIVPDTPKPDPKPNPPTPPEEIVTPPRVRGFMVSSAEYLDQKAISDAKSWGANVIRMQFNPVNYATKRKRDFWEALPDYLNMVQTKIDAARSTGIKVIIDLHEPPITIDGKVPSTTTQGTEDFWKNPELKTNFIRMWKEIATKFKGNEYNDVIWGYDLFNEPQINWQHPPKQWGEMSPDIIAAIRAIDKDVWIVYQPGINDNEYKTYVPLKDKRVIYSIHFYKPFSFTHQGVEKIYGAENMSREQALAAIQNKYPNGNWNRSAMETDLRPVADFAEKNNVPILIGEFSVIAWAPIESSKAWLTDAIYTFEKYNFSWCYHAFREWQGWSLEHAEGTDAFWFKKDPTPAPVAYETERAKIVKAGFKKNEQ</sequence>
<keyword evidence="11" id="KW-1185">Reference proteome</keyword>
<dbReference type="InterPro" id="IPR017853">
    <property type="entry name" value="GH"/>
</dbReference>
<dbReference type="EMBL" id="AEPE02000003">
    <property type="protein sequence ID" value="EFZ37278.1"/>
    <property type="molecule type" value="Genomic_DNA"/>
</dbReference>